<feature type="transmembrane region" description="Helical" evidence="12">
    <location>
        <begin position="122"/>
        <end position="141"/>
    </location>
</feature>
<dbReference type="NCBIfam" id="NF040906">
    <property type="entry name" value="GguB"/>
    <property type="match status" value="1"/>
</dbReference>
<evidence type="ECO:0000256" key="10">
    <source>
        <dbReference type="ARBA" id="ARBA00035686"/>
    </source>
</evidence>
<feature type="region of interest" description="Disordered" evidence="11">
    <location>
        <begin position="410"/>
        <end position="432"/>
    </location>
</feature>
<evidence type="ECO:0000256" key="11">
    <source>
        <dbReference type="SAM" id="MobiDB-lite"/>
    </source>
</evidence>
<feature type="transmembrane region" description="Helical" evidence="12">
    <location>
        <begin position="58"/>
        <end position="91"/>
    </location>
</feature>
<keyword evidence="2" id="KW-0813">Transport</keyword>
<keyword evidence="3" id="KW-1003">Cell membrane</keyword>
<protein>
    <recommendedName>
        <fullName evidence="10">Xylose transport system permease protein XylH</fullName>
    </recommendedName>
</protein>
<evidence type="ECO:0000256" key="6">
    <source>
        <dbReference type="ARBA" id="ARBA00022692"/>
    </source>
</evidence>
<keyword evidence="6 12" id="KW-0812">Transmembrane</keyword>
<evidence type="ECO:0000256" key="8">
    <source>
        <dbReference type="ARBA" id="ARBA00023136"/>
    </source>
</evidence>
<dbReference type="GO" id="GO:0005886">
    <property type="term" value="C:plasma membrane"/>
    <property type="evidence" value="ECO:0007669"/>
    <property type="project" value="UniProtKB-SubCell"/>
</dbReference>
<accession>A0A7W7HWS4</accession>
<evidence type="ECO:0000313" key="13">
    <source>
        <dbReference type="EMBL" id="MBB4762153.1"/>
    </source>
</evidence>
<evidence type="ECO:0000256" key="2">
    <source>
        <dbReference type="ARBA" id="ARBA00022448"/>
    </source>
</evidence>
<dbReference type="CDD" id="cd06579">
    <property type="entry name" value="TM_PBP1_transp_AraH_like"/>
    <property type="match status" value="1"/>
</dbReference>
<evidence type="ECO:0000256" key="1">
    <source>
        <dbReference type="ARBA" id="ARBA00004651"/>
    </source>
</evidence>
<dbReference type="Pfam" id="PF02653">
    <property type="entry name" value="BPD_transp_2"/>
    <property type="match status" value="1"/>
</dbReference>
<feature type="transmembrane region" description="Helical" evidence="12">
    <location>
        <begin position="292"/>
        <end position="311"/>
    </location>
</feature>
<feature type="transmembrane region" description="Helical" evidence="12">
    <location>
        <begin position="242"/>
        <end position="260"/>
    </location>
</feature>
<comment type="function">
    <text evidence="9">Part of the binding-protein-dependent transport system for D-xylose. Probably responsible for the translocation of the substrate across the membrane.</text>
</comment>
<dbReference type="PANTHER" id="PTHR32196">
    <property type="entry name" value="ABC TRANSPORTER PERMEASE PROTEIN YPHD-RELATED-RELATED"/>
    <property type="match status" value="1"/>
</dbReference>
<keyword evidence="8 12" id="KW-0472">Membrane</keyword>
<keyword evidence="14" id="KW-1185">Reference proteome</keyword>
<keyword evidence="5 13" id="KW-0762">Sugar transport</keyword>
<dbReference type="AlphaFoldDB" id="A0A7W7HWS4"/>
<name>A0A7W7HWS4_9ACTN</name>
<feature type="transmembrane region" description="Helical" evidence="12">
    <location>
        <begin position="98"/>
        <end position="116"/>
    </location>
</feature>
<dbReference type="GO" id="GO:0022857">
    <property type="term" value="F:transmembrane transporter activity"/>
    <property type="evidence" value="ECO:0007669"/>
    <property type="project" value="InterPro"/>
</dbReference>
<feature type="transmembrane region" description="Helical" evidence="12">
    <location>
        <begin position="177"/>
        <end position="194"/>
    </location>
</feature>
<feature type="transmembrane region" description="Helical" evidence="12">
    <location>
        <begin position="21"/>
        <end position="38"/>
    </location>
</feature>
<dbReference type="EMBL" id="JACHNH010000001">
    <property type="protein sequence ID" value="MBB4762153.1"/>
    <property type="molecule type" value="Genomic_DNA"/>
</dbReference>
<reference evidence="13 14" key="1">
    <citation type="submission" date="2020-08" db="EMBL/GenBank/DDBJ databases">
        <title>Sequencing the genomes of 1000 actinobacteria strains.</title>
        <authorList>
            <person name="Klenk H.-P."/>
        </authorList>
    </citation>
    <scope>NUCLEOTIDE SEQUENCE [LARGE SCALE GENOMIC DNA]</scope>
    <source>
        <strain evidence="13 14">DSM 43149</strain>
    </source>
</reference>
<comment type="caution">
    <text evidence="13">The sequence shown here is derived from an EMBL/GenBank/DDBJ whole genome shotgun (WGS) entry which is preliminary data.</text>
</comment>
<organism evidence="13 14">
    <name type="scientific">Actinoplanes digitatis</name>
    <dbReference type="NCBI Taxonomy" id="1868"/>
    <lineage>
        <taxon>Bacteria</taxon>
        <taxon>Bacillati</taxon>
        <taxon>Actinomycetota</taxon>
        <taxon>Actinomycetes</taxon>
        <taxon>Micromonosporales</taxon>
        <taxon>Micromonosporaceae</taxon>
        <taxon>Actinoplanes</taxon>
    </lineage>
</organism>
<comment type="subcellular location">
    <subcellularLocation>
        <location evidence="1">Cell membrane</location>
        <topology evidence="1">Multi-pass membrane protein</topology>
    </subcellularLocation>
</comment>
<keyword evidence="4" id="KW-0997">Cell inner membrane</keyword>
<feature type="transmembrane region" description="Helical" evidence="12">
    <location>
        <begin position="214"/>
        <end position="235"/>
    </location>
</feature>
<dbReference type="RefSeq" id="WP_184993062.1">
    <property type="nucleotide sequence ID" value="NZ_BOMK01000047.1"/>
</dbReference>
<feature type="transmembrane region" description="Helical" evidence="12">
    <location>
        <begin position="332"/>
        <end position="360"/>
    </location>
</feature>
<dbReference type="PANTHER" id="PTHR32196:SF32">
    <property type="entry name" value="XYLOSE TRANSPORT SYSTEM PERMEASE PROTEIN XYLH"/>
    <property type="match status" value="1"/>
</dbReference>
<evidence type="ECO:0000313" key="14">
    <source>
        <dbReference type="Proteomes" id="UP000578112"/>
    </source>
</evidence>
<feature type="compositionally biased region" description="Polar residues" evidence="11">
    <location>
        <begin position="416"/>
        <end position="432"/>
    </location>
</feature>
<proteinExistence type="predicted"/>
<evidence type="ECO:0000256" key="9">
    <source>
        <dbReference type="ARBA" id="ARBA00035611"/>
    </source>
</evidence>
<evidence type="ECO:0000256" key="5">
    <source>
        <dbReference type="ARBA" id="ARBA00022597"/>
    </source>
</evidence>
<evidence type="ECO:0000256" key="4">
    <source>
        <dbReference type="ARBA" id="ARBA00022519"/>
    </source>
</evidence>
<dbReference type="InterPro" id="IPR001851">
    <property type="entry name" value="ABC_transp_permease"/>
</dbReference>
<dbReference type="Proteomes" id="UP000578112">
    <property type="component" value="Unassembled WGS sequence"/>
</dbReference>
<sequence>MSRFKDLQKNLFGGTTSNARQFGMIFTLVAIVVLFQIWTDGLTLRSDNLIALFQQNSYILILAVGMLMVIVAGHIDLSVGSIAAFTGIIVAKSMADWDLPWPLAILLGLVIGAIIGAWQGFWVAYIGVPAFIVTLAGMLIFRGGNQYIGNANTIPVPEPFRVIGSGFLPEVGPSTGYNNLTLLLGFLACLAVIWREVQSRRTRHAMDADTAPLWISVVRIGVMVGVILFATLRFASGRVGTSFPVSGIILVALVIAYSFYTRNTAGGRHIYAVGGNSRAAELSGVKLKRVNFYVMMNMSVLASLAGMIFVARSAASGPQDGNGWELDAIAAVFIGGAAVSGGIGTISGSIVGGLVMAVLNNGLQLKGVGTDLVQIIKGLVLLLAVALDVYNKSQGRFSIIGSIMRPFRREAPAKPATSSDADTQPAKTTVSG</sequence>
<evidence type="ECO:0000256" key="12">
    <source>
        <dbReference type="SAM" id="Phobius"/>
    </source>
</evidence>
<gene>
    <name evidence="13" type="ORF">BJ971_002709</name>
</gene>
<evidence type="ECO:0000256" key="3">
    <source>
        <dbReference type="ARBA" id="ARBA00022475"/>
    </source>
</evidence>
<keyword evidence="7 12" id="KW-1133">Transmembrane helix</keyword>
<evidence type="ECO:0000256" key="7">
    <source>
        <dbReference type="ARBA" id="ARBA00022989"/>
    </source>
</evidence>